<dbReference type="PANTHER" id="PTHR30121">
    <property type="entry name" value="UNCHARACTERIZED PROTEIN YJGR-RELATED"/>
    <property type="match status" value="1"/>
</dbReference>
<dbReference type="Gene3D" id="3.40.50.300">
    <property type="entry name" value="P-loop containing nucleotide triphosphate hydrolases"/>
    <property type="match status" value="2"/>
</dbReference>
<feature type="coiled-coil region" evidence="1">
    <location>
        <begin position="395"/>
        <end position="422"/>
    </location>
</feature>
<keyword evidence="1" id="KW-0175">Coiled coil</keyword>
<accession>A0A7D5UK60</accession>
<feature type="compositionally biased region" description="Acidic residues" evidence="2">
    <location>
        <begin position="638"/>
        <end position="648"/>
    </location>
</feature>
<evidence type="ECO:0000313" key="4">
    <source>
        <dbReference type="Proteomes" id="UP000266778"/>
    </source>
</evidence>
<evidence type="ECO:0000313" key="3">
    <source>
        <dbReference type="EMBL" id="QLI60312.1"/>
    </source>
</evidence>
<reference evidence="3 4" key="1">
    <citation type="submission" date="2019-04" db="EMBL/GenBank/DDBJ databases">
        <title>Novel transposon Tn6433 variants accelerate the dissemination of tet(E) in Aeromonas under oxytetracycline stresses.</title>
        <authorList>
            <person name="Shi Y."/>
            <person name="Tian Z."/>
            <person name="Zhang Y."/>
            <person name="Zhang H."/>
            <person name="Yang M."/>
        </authorList>
    </citation>
    <scope>NUCLEOTIDE SEQUENCE [LARGE SCALE GENOMIC DNA]</scope>
    <source>
        <strain evidence="3 4">T25-39</strain>
        <plasmid evidence="4">paeca1-b</plasmid>
    </source>
</reference>
<feature type="region of interest" description="Disordered" evidence="2">
    <location>
        <begin position="18"/>
        <end position="39"/>
    </location>
</feature>
<evidence type="ECO:0000256" key="1">
    <source>
        <dbReference type="SAM" id="Coils"/>
    </source>
</evidence>
<dbReference type="InterPro" id="IPR025955">
    <property type="entry name" value="TraC/Conjuga_ATPase"/>
</dbReference>
<proteinExistence type="predicted"/>
<dbReference type="InterPro" id="IPR027417">
    <property type="entry name" value="P-loop_NTPase"/>
</dbReference>
<name>A0A7D5UK60_AERCA</name>
<dbReference type="EMBL" id="CP039627">
    <property type="protein sequence ID" value="QLI60312.1"/>
    <property type="molecule type" value="Genomic_DNA"/>
</dbReference>
<dbReference type="Pfam" id="PF11130">
    <property type="entry name" value="TraC_F_IV"/>
    <property type="match status" value="1"/>
</dbReference>
<dbReference type="AlphaFoldDB" id="A0A7D5UK60"/>
<geneLocation type="plasmid" evidence="4">
    <name>paeca1-b</name>
</geneLocation>
<gene>
    <name evidence="3" type="ORF">C1C91_22985</name>
</gene>
<dbReference type="NCBIfam" id="TIGR03744">
    <property type="entry name" value="traC_PFL_4706"/>
    <property type="match status" value="1"/>
</dbReference>
<dbReference type="InterPro" id="IPR051162">
    <property type="entry name" value="T4SS_component"/>
</dbReference>
<dbReference type="SUPFAM" id="SSF52540">
    <property type="entry name" value="P-loop containing nucleoside triphosphate hydrolases"/>
    <property type="match status" value="1"/>
</dbReference>
<keyword evidence="3" id="KW-0614">Plasmid</keyword>
<dbReference type="Proteomes" id="UP000266778">
    <property type="component" value="Plasmid pAeca1-b"/>
</dbReference>
<sequence length="990" mass="112266">MSLFQEIKDIFIPQANKSSDTDSLKHSNYRPEVDNETKESIYVEESRKPSYARKLGPVTQKLVESHYRRNPNSFADRLSITEYLEESKTFMLEDCYSQAVVFAASPIATEGRSKDQIAELRNTLQAAFKQAFGIAHGGSDWVLQIYSWKDDDLYRYVDDIYSSIHEEVRDTEFTEQFLDVLEEHFRGVNQAEGIFKDVQVTGKQWRGQMRRTYCVIYRRCTKIEMESVSFDPINDINEVADRFSHLLSSSGVKIRRLDGETVFRWLTDWFNPNPPITNGDREALYRLVGYPKRKMDKPFGFNLAESVLFSEPISDPDNGCWWFDDIPHTFMRFKGLTQAPDMGQLTGEVSKGTGKNQRSSCLMDSVPAGAMLVQTIIFVSPTKIDSHLMSLSSAQKGETQEAQRAQQALNEVEIQRQNDQDVFYASQGVYVRGENLVDLQDRCKSLKNNLLSNGVMALDASTDPLITESYPLHLPGCFQPELDTKRQYMQLYYSQHLANMCPIFGREQGTGNPGLVVWNRGGEPLTFDMFGKDRVRAAHGVVIGPQGSGKSASLNYMAASVMAVHRPRLFILDKGGSFELLSEYFAQHGLTVNYMRINKSAKFSLCPFLDAGEVVKQIEEAKAKAKAAAMAAQHETPAEDEDEDEDDAPRDPLGEMEQSLYIMVTGGNMEAFARITQLDKALMRAAILAAGIKSLREGKKTLTQDVRDAMHDIAEREAKLEPDQRTRLKELAASLEMYCTGELDARMFNTVGEPWPDADVTVLDVGVYGSDRYPAQLALAYIGYMQRVINKAEETQNQRRDVVNIVDEAHLYTGNPLLGYQIAFAIKVARKIGLWMLLATQNVEDFSKGDDIKKVLGLFEWWFLLNMEFKEVEDLSKYRNLTPEQKVMILSCSKQQRAYTEGVVMGNPKTVGEMLVRQVPPSIFLTLAMTDPNEKSERRSMMEQYGLSSQYQAAEMMAQELNRKRGLKIWPRNPDAVSRSQRLQRLQEAS</sequence>
<protein>
    <submittedName>
        <fullName evidence="3">Conjugative transfer ATPase</fullName>
    </submittedName>
</protein>
<feature type="region of interest" description="Disordered" evidence="2">
    <location>
        <begin position="626"/>
        <end position="653"/>
    </location>
</feature>
<dbReference type="PANTHER" id="PTHR30121:SF12">
    <property type="entry name" value="TYPE IV SECRETION SYSTEM PROTEIN CAGE"/>
    <property type="match status" value="1"/>
</dbReference>
<feature type="compositionally biased region" description="Basic and acidic residues" evidence="2">
    <location>
        <begin position="19"/>
        <end position="39"/>
    </location>
</feature>
<organism evidence="3 4">
    <name type="scientific">Aeromonas caviae</name>
    <name type="common">Aeromonas punctata</name>
    <dbReference type="NCBI Taxonomy" id="648"/>
    <lineage>
        <taxon>Bacteria</taxon>
        <taxon>Pseudomonadati</taxon>
        <taxon>Pseudomonadota</taxon>
        <taxon>Gammaproteobacteria</taxon>
        <taxon>Aeromonadales</taxon>
        <taxon>Aeromonadaceae</taxon>
        <taxon>Aeromonas</taxon>
    </lineage>
</organism>
<dbReference type="InterPro" id="IPR022303">
    <property type="entry name" value="Conjug_Trfer_ATPase"/>
</dbReference>
<evidence type="ECO:0000256" key="2">
    <source>
        <dbReference type="SAM" id="MobiDB-lite"/>
    </source>
</evidence>